<organism evidence="9 10">
    <name type="scientific">Hathewaya limosa</name>
    <name type="common">Clostridium limosum</name>
    <dbReference type="NCBI Taxonomy" id="1536"/>
    <lineage>
        <taxon>Bacteria</taxon>
        <taxon>Bacillati</taxon>
        <taxon>Bacillota</taxon>
        <taxon>Clostridia</taxon>
        <taxon>Eubacteriales</taxon>
        <taxon>Clostridiaceae</taxon>
        <taxon>Hathewaya</taxon>
    </lineage>
</organism>
<dbReference type="PANTHER" id="PTHR37311">
    <property type="entry name" value="2-PHOSPHOSULFOLACTATE PHOSPHATASE-RELATED"/>
    <property type="match status" value="1"/>
</dbReference>
<comment type="cofactor">
    <cofactor evidence="1 8">
        <name>Mg(2+)</name>
        <dbReference type="ChEBI" id="CHEBI:18420"/>
    </cofactor>
</comment>
<gene>
    <name evidence="8" type="primary">comB</name>
    <name evidence="9" type="ORF">QOZ93_000310</name>
</gene>
<dbReference type="EMBL" id="JAUSWN010000002">
    <property type="protein sequence ID" value="MDQ0478601.1"/>
    <property type="molecule type" value="Genomic_DNA"/>
</dbReference>
<dbReference type="InterPro" id="IPR005238">
    <property type="entry name" value="ComB-like"/>
</dbReference>
<accession>A0ABU0JQS0</accession>
<sequence length="235" mass="26199">MNIDLMISADHINADKLEGKTVIVIDVLRATSVIVTAIKNGCKEVIPVLSTEEAFDLCKKDRALYILGGERNALKIEGFNCSNSPLDYTEEVIKNKTFIITTSNGTRAIKGSKRARNILIGAMINAEAVAKKVCAINNDLVIVNSGTNGEFSMDDFICGGYIISKIKEINKKINLTDIAKTSYMVYENHKDIISFIKDATHYNRLTRLNLEDDLEYCIQKDIIDIVPEYKDGKIK</sequence>
<dbReference type="Proteomes" id="UP001224418">
    <property type="component" value="Unassembled WGS sequence"/>
</dbReference>
<dbReference type="NCBIfam" id="NF002055">
    <property type="entry name" value="PRK00886.1-4"/>
    <property type="match status" value="1"/>
</dbReference>
<evidence type="ECO:0000256" key="7">
    <source>
        <dbReference type="ARBA" id="ARBA00033711"/>
    </source>
</evidence>
<proteinExistence type="inferred from homology"/>
<evidence type="ECO:0000313" key="10">
    <source>
        <dbReference type="Proteomes" id="UP001224418"/>
    </source>
</evidence>
<keyword evidence="5 8" id="KW-0378">Hydrolase</keyword>
<evidence type="ECO:0000256" key="4">
    <source>
        <dbReference type="ARBA" id="ARBA00021948"/>
    </source>
</evidence>
<dbReference type="GO" id="GO:0050532">
    <property type="term" value="F:2-phosphosulfolactate phosphatase activity"/>
    <property type="evidence" value="ECO:0007669"/>
    <property type="project" value="UniProtKB-EC"/>
</dbReference>
<dbReference type="PANTHER" id="PTHR37311:SF1">
    <property type="entry name" value="2-PHOSPHOSULFOLACTATE PHOSPHATASE-RELATED"/>
    <property type="match status" value="1"/>
</dbReference>
<keyword evidence="6 8" id="KW-0460">Magnesium</keyword>
<name>A0ABU0JQS0_HATLI</name>
<evidence type="ECO:0000256" key="8">
    <source>
        <dbReference type="HAMAP-Rule" id="MF_00490"/>
    </source>
</evidence>
<dbReference type="HAMAP" id="MF_00490">
    <property type="entry name" value="ComB"/>
    <property type="match status" value="1"/>
</dbReference>
<protein>
    <recommendedName>
        <fullName evidence="4 8">Probable 2-phosphosulfolactate phosphatase</fullName>
        <ecNumber evidence="3 8">3.1.3.71</ecNumber>
    </recommendedName>
</protein>
<dbReference type="Pfam" id="PF04029">
    <property type="entry name" value="2-ph_phosp"/>
    <property type="match status" value="1"/>
</dbReference>
<keyword evidence="10" id="KW-1185">Reference proteome</keyword>
<dbReference type="InterPro" id="IPR036702">
    <property type="entry name" value="ComB-like_sf"/>
</dbReference>
<reference evidence="9 10" key="1">
    <citation type="submission" date="2023-07" db="EMBL/GenBank/DDBJ databases">
        <title>Genomic Encyclopedia of Type Strains, Phase IV (KMG-IV): sequencing the most valuable type-strain genomes for metagenomic binning, comparative biology and taxonomic classification.</title>
        <authorList>
            <person name="Goeker M."/>
        </authorList>
    </citation>
    <scope>NUCLEOTIDE SEQUENCE [LARGE SCALE GENOMIC DNA]</scope>
    <source>
        <strain evidence="9 10">DSM 1400</strain>
    </source>
</reference>
<comment type="similarity">
    <text evidence="2 8">Belongs to the ComB family.</text>
</comment>
<dbReference type="EC" id="3.1.3.71" evidence="3 8"/>
<dbReference type="SUPFAM" id="SSF142823">
    <property type="entry name" value="ComB-like"/>
    <property type="match status" value="1"/>
</dbReference>
<dbReference type="RefSeq" id="WP_307354848.1">
    <property type="nucleotide sequence ID" value="NZ_BAAACJ010000008.1"/>
</dbReference>
<comment type="caution">
    <text evidence="9">The sequence shown here is derived from an EMBL/GenBank/DDBJ whole genome shotgun (WGS) entry which is preliminary data.</text>
</comment>
<evidence type="ECO:0000256" key="3">
    <source>
        <dbReference type="ARBA" id="ARBA00012953"/>
    </source>
</evidence>
<evidence type="ECO:0000256" key="2">
    <source>
        <dbReference type="ARBA" id="ARBA00009997"/>
    </source>
</evidence>
<dbReference type="Gene3D" id="3.90.1560.10">
    <property type="entry name" value="ComB-like"/>
    <property type="match status" value="1"/>
</dbReference>
<evidence type="ECO:0000313" key="9">
    <source>
        <dbReference type="EMBL" id="MDQ0478601.1"/>
    </source>
</evidence>
<evidence type="ECO:0000256" key="1">
    <source>
        <dbReference type="ARBA" id="ARBA00001946"/>
    </source>
</evidence>
<evidence type="ECO:0000256" key="6">
    <source>
        <dbReference type="ARBA" id="ARBA00022842"/>
    </source>
</evidence>
<comment type="catalytic activity">
    <reaction evidence="7 8">
        <text>(2R)-O-phospho-3-sulfolactate + H2O = (2R)-3-sulfolactate + phosphate</text>
        <dbReference type="Rhea" id="RHEA:23416"/>
        <dbReference type="ChEBI" id="CHEBI:15377"/>
        <dbReference type="ChEBI" id="CHEBI:15597"/>
        <dbReference type="ChEBI" id="CHEBI:43474"/>
        <dbReference type="ChEBI" id="CHEBI:58738"/>
        <dbReference type="EC" id="3.1.3.71"/>
    </reaction>
</comment>
<evidence type="ECO:0000256" key="5">
    <source>
        <dbReference type="ARBA" id="ARBA00022801"/>
    </source>
</evidence>